<evidence type="ECO:0000256" key="1">
    <source>
        <dbReference type="SAM" id="Phobius"/>
    </source>
</evidence>
<evidence type="ECO:0000313" key="2">
    <source>
        <dbReference type="EMBL" id="RAL15458.1"/>
    </source>
</evidence>
<organism evidence="2 3">
    <name type="scientific">Aspergillus homomorphus (strain CBS 101889)</name>
    <dbReference type="NCBI Taxonomy" id="1450537"/>
    <lineage>
        <taxon>Eukaryota</taxon>
        <taxon>Fungi</taxon>
        <taxon>Dikarya</taxon>
        <taxon>Ascomycota</taxon>
        <taxon>Pezizomycotina</taxon>
        <taxon>Eurotiomycetes</taxon>
        <taxon>Eurotiomycetidae</taxon>
        <taxon>Eurotiales</taxon>
        <taxon>Aspergillaceae</taxon>
        <taxon>Aspergillus</taxon>
        <taxon>Aspergillus subgen. Circumdati</taxon>
    </lineage>
</organism>
<keyword evidence="1" id="KW-1133">Transmembrane helix</keyword>
<keyword evidence="1" id="KW-0472">Membrane</keyword>
<dbReference type="PROSITE" id="PS51257">
    <property type="entry name" value="PROKAR_LIPOPROTEIN"/>
    <property type="match status" value="1"/>
</dbReference>
<dbReference type="VEuPathDB" id="FungiDB:BO97DRAFT_212651"/>
<keyword evidence="3" id="KW-1185">Reference proteome</keyword>
<dbReference type="RefSeq" id="XP_025554612.1">
    <property type="nucleotide sequence ID" value="XM_025690587.1"/>
</dbReference>
<proteinExistence type="predicted"/>
<feature type="transmembrane region" description="Helical" evidence="1">
    <location>
        <begin position="12"/>
        <end position="32"/>
    </location>
</feature>
<keyword evidence="1" id="KW-0812">Transmembrane</keyword>
<name>A0A395I8S9_ASPHC</name>
<dbReference type="EMBL" id="KZ824271">
    <property type="protein sequence ID" value="RAL15458.1"/>
    <property type="molecule type" value="Genomic_DNA"/>
</dbReference>
<gene>
    <name evidence="2" type="ORF">BO97DRAFT_212651</name>
</gene>
<protein>
    <submittedName>
        <fullName evidence="2">Uncharacterized protein</fullName>
    </submittedName>
</protein>
<accession>A0A395I8S9</accession>
<dbReference type="AlphaFoldDB" id="A0A395I8S9"/>
<reference evidence="2 3" key="1">
    <citation type="submission" date="2018-02" db="EMBL/GenBank/DDBJ databases">
        <title>The genomes of Aspergillus section Nigri reveals drivers in fungal speciation.</title>
        <authorList>
            <consortium name="DOE Joint Genome Institute"/>
            <person name="Vesth T.C."/>
            <person name="Nybo J."/>
            <person name="Theobald S."/>
            <person name="Brandl J."/>
            <person name="Frisvad J.C."/>
            <person name="Nielsen K.F."/>
            <person name="Lyhne E.K."/>
            <person name="Kogle M.E."/>
            <person name="Kuo A."/>
            <person name="Riley R."/>
            <person name="Clum A."/>
            <person name="Nolan M."/>
            <person name="Lipzen A."/>
            <person name="Salamov A."/>
            <person name="Henrissat B."/>
            <person name="Wiebenga A."/>
            <person name="De vries R.P."/>
            <person name="Grigoriev I.V."/>
            <person name="Mortensen U.H."/>
            <person name="Andersen M.R."/>
            <person name="Baker S.E."/>
        </authorList>
    </citation>
    <scope>NUCLEOTIDE SEQUENCE [LARGE SCALE GENOMIC DNA]</scope>
    <source>
        <strain evidence="2 3">CBS 101889</strain>
    </source>
</reference>
<sequence>MSVGSRRSYLNQFNSLFGMLIFFLACVGVQVVPRPSVSLHAPIASIPCQSIRQNYSRFVDATIHSFPS</sequence>
<evidence type="ECO:0000313" key="3">
    <source>
        <dbReference type="Proteomes" id="UP000248961"/>
    </source>
</evidence>
<dbReference type="Proteomes" id="UP000248961">
    <property type="component" value="Unassembled WGS sequence"/>
</dbReference>
<dbReference type="GeneID" id="37194876"/>